<evidence type="ECO:0000313" key="12">
    <source>
        <dbReference type="Proteomes" id="UP000053825"/>
    </source>
</evidence>
<keyword evidence="7 10" id="KW-0472">Membrane</keyword>
<keyword evidence="3" id="KW-0716">Sensory transduction</keyword>
<evidence type="ECO:0000256" key="6">
    <source>
        <dbReference type="ARBA" id="ARBA00022989"/>
    </source>
</evidence>
<keyword evidence="8 11" id="KW-0675">Receptor</keyword>
<evidence type="ECO:0000256" key="2">
    <source>
        <dbReference type="ARBA" id="ARBA00022475"/>
    </source>
</evidence>
<sequence>MTSKKNRDVSVSVTAFYLKIIGFWLADTYEEKRRRKFAQNCTILMLMCAVLLEVRDIYHIWGDFGVLSLYHVGVCYICFDNLLCLMNLHAATQFRILQYRLSNLGDTNRKQVDDNESSAALSRFAENCYKAFKNCVRQHQNHITYCHRLNEIFTVIVLGHILVFSLLICLVGFQVLVSRTWTPVTPARRLTFVFHIVGSLCQLLLFTYSCDGLIEESTNIGTAIYLGPWIHLPMDKAGRRLRRDLTMVIVRSRKSSCLTASGFFPVSLETCTTVLSTAMSYFTLLRHSFV</sequence>
<evidence type="ECO:0000313" key="11">
    <source>
        <dbReference type="EMBL" id="KOC59502.1"/>
    </source>
</evidence>
<evidence type="ECO:0000256" key="7">
    <source>
        <dbReference type="ARBA" id="ARBA00023136"/>
    </source>
</evidence>
<keyword evidence="2" id="KW-1003">Cell membrane</keyword>
<keyword evidence="6 10" id="KW-1133">Transmembrane helix</keyword>
<dbReference type="PANTHER" id="PTHR21137">
    <property type="entry name" value="ODORANT RECEPTOR"/>
    <property type="match status" value="1"/>
</dbReference>
<dbReference type="STRING" id="597456.A0A0L7QLJ8"/>
<keyword evidence="5" id="KW-0552">Olfaction</keyword>
<evidence type="ECO:0000256" key="5">
    <source>
        <dbReference type="ARBA" id="ARBA00022725"/>
    </source>
</evidence>
<evidence type="ECO:0000256" key="10">
    <source>
        <dbReference type="SAM" id="Phobius"/>
    </source>
</evidence>
<dbReference type="GO" id="GO:0007165">
    <property type="term" value="P:signal transduction"/>
    <property type="evidence" value="ECO:0007669"/>
    <property type="project" value="UniProtKB-KW"/>
</dbReference>
<dbReference type="AlphaFoldDB" id="A0A0L7QLJ8"/>
<dbReference type="Proteomes" id="UP000053825">
    <property type="component" value="Unassembled WGS sequence"/>
</dbReference>
<keyword evidence="9" id="KW-0807">Transducer</keyword>
<feature type="transmembrane region" description="Helical" evidence="10">
    <location>
        <begin position="67"/>
        <end position="88"/>
    </location>
</feature>
<reference evidence="11 12" key="1">
    <citation type="submission" date="2015-07" db="EMBL/GenBank/DDBJ databases">
        <title>The genome of Habropoda laboriosa.</title>
        <authorList>
            <person name="Pan H."/>
            <person name="Kapheim K."/>
        </authorList>
    </citation>
    <scope>NUCLEOTIDE SEQUENCE [LARGE SCALE GENOMIC DNA]</scope>
    <source>
        <strain evidence="11">0110345459</strain>
    </source>
</reference>
<comment type="subcellular location">
    <subcellularLocation>
        <location evidence="1">Cell membrane</location>
        <topology evidence="1">Multi-pass membrane protein</topology>
    </subcellularLocation>
</comment>
<dbReference type="GO" id="GO:0005886">
    <property type="term" value="C:plasma membrane"/>
    <property type="evidence" value="ECO:0007669"/>
    <property type="project" value="UniProtKB-SubCell"/>
</dbReference>
<keyword evidence="12" id="KW-1185">Reference proteome</keyword>
<organism evidence="11 12">
    <name type="scientific">Habropoda laboriosa</name>
    <dbReference type="NCBI Taxonomy" id="597456"/>
    <lineage>
        <taxon>Eukaryota</taxon>
        <taxon>Metazoa</taxon>
        <taxon>Ecdysozoa</taxon>
        <taxon>Arthropoda</taxon>
        <taxon>Hexapoda</taxon>
        <taxon>Insecta</taxon>
        <taxon>Pterygota</taxon>
        <taxon>Neoptera</taxon>
        <taxon>Endopterygota</taxon>
        <taxon>Hymenoptera</taxon>
        <taxon>Apocrita</taxon>
        <taxon>Aculeata</taxon>
        <taxon>Apoidea</taxon>
        <taxon>Anthophila</taxon>
        <taxon>Apidae</taxon>
        <taxon>Habropoda</taxon>
    </lineage>
</organism>
<dbReference type="GO" id="GO:0004984">
    <property type="term" value="F:olfactory receptor activity"/>
    <property type="evidence" value="ECO:0007669"/>
    <property type="project" value="InterPro"/>
</dbReference>
<name>A0A0L7QLJ8_9HYME</name>
<feature type="transmembrane region" description="Helical" evidence="10">
    <location>
        <begin position="41"/>
        <end position="61"/>
    </location>
</feature>
<feature type="transmembrane region" description="Helical" evidence="10">
    <location>
        <begin position="189"/>
        <end position="208"/>
    </location>
</feature>
<proteinExistence type="predicted"/>
<dbReference type="PANTHER" id="PTHR21137:SF35">
    <property type="entry name" value="ODORANT RECEPTOR 19A-RELATED"/>
    <property type="match status" value="1"/>
</dbReference>
<dbReference type="Pfam" id="PF02949">
    <property type="entry name" value="7tm_6"/>
    <property type="match status" value="1"/>
</dbReference>
<dbReference type="EMBL" id="KQ414915">
    <property type="protein sequence ID" value="KOC59502.1"/>
    <property type="molecule type" value="Genomic_DNA"/>
</dbReference>
<evidence type="ECO:0000256" key="1">
    <source>
        <dbReference type="ARBA" id="ARBA00004651"/>
    </source>
</evidence>
<evidence type="ECO:0000256" key="9">
    <source>
        <dbReference type="ARBA" id="ARBA00023224"/>
    </source>
</evidence>
<dbReference type="GO" id="GO:0005549">
    <property type="term" value="F:odorant binding"/>
    <property type="evidence" value="ECO:0007669"/>
    <property type="project" value="InterPro"/>
</dbReference>
<dbReference type="OrthoDB" id="8185860at2759"/>
<evidence type="ECO:0000256" key="3">
    <source>
        <dbReference type="ARBA" id="ARBA00022606"/>
    </source>
</evidence>
<evidence type="ECO:0000256" key="8">
    <source>
        <dbReference type="ARBA" id="ARBA00023170"/>
    </source>
</evidence>
<accession>A0A0L7QLJ8</accession>
<protein>
    <submittedName>
        <fullName evidence="11">Putative odorant receptor 13a</fullName>
    </submittedName>
</protein>
<feature type="transmembrane region" description="Helical" evidence="10">
    <location>
        <begin position="152"/>
        <end position="177"/>
    </location>
</feature>
<dbReference type="InterPro" id="IPR004117">
    <property type="entry name" value="7tm6_olfct_rcpt"/>
</dbReference>
<gene>
    <name evidence="11" type="ORF">WH47_10648</name>
</gene>
<keyword evidence="4 10" id="KW-0812">Transmembrane</keyword>
<evidence type="ECO:0000256" key="4">
    <source>
        <dbReference type="ARBA" id="ARBA00022692"/>
    </source>
</evidence>